<keyword evidence="2" id="KW-1185">Reference proteome</keyword>
<dbReference type="AlphaFoldDB" id="A0ABD2B1T1"/>
<dbReference type="Proteomes" id="UP001607302">
    <property type="component" value="Unassembled WGS sequence"/>
</dbReference>
<comment type="caution">
    <text evidence="1">The sequence shown here is derived from an EMBL/GenBank/DDBJ whole genome shotgun (WGS) entry which is preliminary data.</text>
</comment>
<gene>
    <name evidence="1" type="ORF">V1478_006948</name>
</gene>
<organism evidence="1 2">
    <name type="scientific">Vespula squamosa</name>
    <name type="common">Southern yellow jacket</name>
    <name type="synonym">Wasp</name>
    <dbReference type="NCBI Taxonomy" id="30214"/>
    <lineage>
        <taxon>Eukaryota</taxon>
        <taxon>Metazoa</taxon>
        <taxon>Ecdysozoa</taxon>
        <taxon>Arthropoda</taxon>
        <taxon>Hexapoda</taxon>
        <taxon>Insecta</taxon>
        <taxon>Pterygota</taxon>
        <taxon>Neoptera</taxon>
        <taxon>Endopterygota</taxon>
        <taxon>Hymenoptera</taxon>
        <taxon>Apocrita</taxon>
        <taxon>Aculeata</taxon>
        <taxon>Vespoidea</taxon>
        <taxon>Vespidae</taxon>
        <taxon>Vespinae</taxon>
        <taxon>Vespula</taxon>
    </lineage>
</organism>
<reference evidence="1 2" key="1">
    <citation type="journal article" date="2024" name="Ann. Entomol. Soc. Am.">
        <title>Genomic analyses of the southern and eastern yellowjacket wasps (Hymenoptera: Vespidae) reveal evolutionary signatures of social life.</title>
        <authorList>
            <person name="Catto M.A."/>
            <person name="Caine P.B."/>
            <person name="Orr S.E."/>
            <person name="Hunt B.G."/>
            <person name="Goodisman M.A.D."/>
        </authorList>
    </citation>
    <scope>NUCLEOTIDE SEQUENCE [LARGE SCALE GENOMIC DNA]</scope>
    <source>
        <strain evidence="1">233</strain>
        <tissue evidence="1">Head and thorax</tissue>
    </source>
</reference>
<evidence type="ECO:0000313" key="2">
    <source>
        <dbReference type="Proteomes" id="UP001607302"/>
    </source>
</evidence>
<name>A0ABD2B1T1_VESSQ</name>
<sequence>MLLTNRSFLIIKINNKKKNIINIARVALLPSWAIASSKTFPVLGSKIRILLSLHVVTNRDPSQFQQAE</sequence>
<proteinExistence type="predicted"/>
<evidence type="ECO:0000313" key="1">
    <source>
        <dbReference type="EMBL" id="KAL2726670.1"/>
    </source>
</evidence>
<dbReference type="EMBL" id="JAUDFV010000133">
    <property type="protein sequence ID" value="KAL2726670.1"/>
    <property type="molecule type" value="Genomic_DNA"/>
</dbReference>
<protein>
    <submittedName>
        <fullName evidence="1">Uncharacterized protein</fullName>
    </submittedName>
</protein>
<accession>A0ABD2B1T1</accession>